<dbReference type="InterPro" id="IPR051410">
    <property type="entry name" value="Ferric/Cupric_Reductase"/>
</dbReference>
<gene>
    <name evidence="13" type="ORF">N7496_011742</name>
</gene>
<dbReference type="InterPro" id="IPR013112">
    <property type="entry name" value="FAD-bd_8"/>
</dbReference>
<feature type="domain" description="FAD-binding FR-type" evidence="12">
    <location>
        <begin position="280"/>
        <end position="395"/>
    </location>
</feature>
<comment type="subcellular location">
    <subcellularLocation>
        <location evidence="1">Membrane</location>
        <topology evidence="1">Multi-pass membrane protein</topology>
    </subcellularLocation>
</comment>
<dbReference type="PANTHER" id="PTHR32361">
    <property type="entry name" value="FERRIC/CUPRIC REDUCTASE TRANSMEMBRANE COMPONENT"/>
    <property type="match status" value="1"/>
</dbReference>
<dbReference type="EMBL" id="JAPZBS010000009">
    <property type="protein sequence ID" value="KAJ5359329.1"/>
    <property type="molecule type" value="Genomic_DNA"/>
</dbReference>
<dbReference type="Gene3D" id="3.40.50.80">
    <property type="entry name" value="Nucleotide-binding domain of ferredoxin-NADP reductase (FNR) module"/>
    <property type="match status" value="1"/>
</dbReference>
<proteinExistence type="inferred from homology"/>
<evidence type="ECO:0000256" key="6">
    <source>
        <dbReference type="ARBA" id="ARBA00022989"/>
    </source>
</evidence>
<evidence type="ECO:0000256" key="7">
    <source>
        <dbReference type="ARBA" id="ARBA00023002"/>
    </source>
</evidence>
<reference evidence="13" key="1">
    <citation type="submission" date="2022-11" db="EMBL/GenBank/DDBJ databases">
        <authorList>
            <person name="Petersen C."/>
        </authorList>
    </citation>
    <scope>NUCLEOTIDE SEQUENCE</scope>
    <source>
        <strain evidence="13">IBT 29864</strain>
    </source>
</reference>
<dbReference type="GeneID" id="81443834"/>
<feature type="transmembrane region" description="Helical" evidence="11">
    <location>
        <begin position="148"/>
        <end position="166"/>
    </location>
</feature>
<comment type="similarity">
    <text evidence="2">Belongs to the ferric reductase (FRE) family.</text>
</comment>
<comment type="caution">
    <text evidence="13">The sequence shown here is derived from an EMBL/GenBank/DDBJ whole genome shotgun (WGS) entry which is preliminary data.</text>
</comment>
<keyword evidence="9 11" id="KW-0472">Membrane</keyword>
<evidence type="ECO:0000259" key="12">
    <source>
        <dbReference type="PROSITE" id="PS51384"/>
    </source>
</evidence>
<keyword evidence="8" id="KW-0406">Ion transport</keyword>
<evidence type="ECO:0000256" key="3">
    <source>
        <dbReference type="ARBA" id="ARBA00022448"/>
    </source>
</evidence>
<dbReference type="InterPro" id="IPR039261">
    <property type="entry name" value="FNR_nucleotide-bd"/>
</dbReference>
<dbReference type="GO" id="GO:0006879">
    <property type="term" value="P:intracellular iron ion homeostasis"/>
    <property type="evidence" value="ECO:0007669"/>
    <property type="project" value="TreeGrafter"/>
</dbReference>
<dbReference type="PANTHER" id="PTHR32361:SF9">
    <property type="entry name" value="FERRIC REDUCTASE TRANSMEMBRANE COMPONENT 3-RELATED"/>
    <property type="match status" value="1"/>
</dbReference>
<dbReference type="GO" id="GO:0005886">
    <property type="term" value="C:plasma membrane"/>
    <property type="evidence" value="ECO:0007669"/>
    <property type="project" value="TreeGrafter"/>
</dbReference>
<dbReference type="Proteomes" id="UP001147782">
    <property type="component" value="Unassembled WGS sequence"/>
</dbReference>
<evidence type="ECO:0000256" key="10">
    <source>
        <dbReference type="ARBA" id="ARBA00023180"/>
    </source>
</evidence>
<dbReference type="AlphaFoldDB" id="A0A9W9RIA3"/>
<keyword evidence="10" id="KW-0325">Glycoprotein</keyword>
<evidence type="ECO:0000256" key="4">
    <source>
        <dbReference type="ARBA" id="ARBA00022692"/>
    </source>
</evidence>
<dbReference type="GO" id="GO:0000293">
    <property type="term" value="F:ferric-chelate reductase activity"/>
    <property type="evidence" value="ECO:0007669"/>
    <property type="project" value="UniProtKB-ARBA"/>
</dbReference>
<feature type="transmembrane region" description="Helical" evidence="11">
    <location>
        <begin position="109"/>
        <end position="128"/>
    </location>
</feature>
<name>A0A9W9RIA3_9EURO</name>
<dbReference type="PROSITE" id="PS51384">
    <property type="entry name" value="FAD_FR"/>
    <property type="match status" value="1"/>
</dbReference>
<dbReference type="CDD" id="cd06186">
    <property type="entry name" value="NOX_Duox_like_FAD_NADP"/>
    <property type="match status" value="1"/>
</dbReference>
<accession>A0A9W9RIA3</accession>
<dbReference type="RefSeq" id="XP_056550615.1">
    <property type="nucleotide sequence ID" value="XM_056704655.1"/>
</dbReference>
<keyword evidence="6 11" id="KW-1133">Transmembrane helix</keyword>
<sequence length="567" mass="63778">MGWPFHFLDLTPDEKSHRRELLAQYAFLSQISVLIPIIGYGIYRLCAWLFARKGAFNVAYSALRQLPGSTESSRESKGVSSGVLASRWRSLQWWLNGEVAPNWGLRGRWIAAIVWTLWLLVLCFLQTGHDYLHVTKRFGSVAAAQMPLLFLLSMRTRFSPLAIIFGASHEQIVHWHQLCGRIIMILLVLHGIWYINYFVQNGILADRLQHRHSITGLISLFLMAITAGTSLERVRRWSYRVFIYCHITIGLAIWPILLLHAKPLRLYAAEALALFIIDRVLRYLDTVIEPATLEQVPQTELLRLWFPLTSAKLARFQAKPGQHVYLSIPSKLTCAGSKGLLSNPFTVSEVTASEIALVLRARSGPTTQTLRTHAGRFKTNPLICIEGPYGGYLPVAELASGADRILLVAGGIGATFILPIYWALQEQLELEAGGSDRLNLVWALRSAAEADWATDSEKQTFNQNSNVHIHLTRNRFTGNTPDIAAQDEGTEMDELRESDDTIGGVKPLAGRPDLKYIVDDTFSYHADERVAVIFCGPRGMGRELRGHVGKWVTKGREVTWHEESFGW</sequence>
<dbReference type="OrthoDB" id="10006946at2759"/>
<keyword evidence="7" id="KW-0560">Oxidoreductase</keyword>
<keyword evidence="5" id="KW-0249">Electron transport</keyword>
<evidence type="ECO:0000313" key="13">
    <source>
        <dbReference type="EMBL" id="KAJ5359329.1"/>
    </source>
</evidence>
<dbReference type="SUPFAM" id="SSF52343">
    <property type="entry name" value="Ferredoxin reductase-like, C-terminal NADP-linked domain"/>
    <property type="match status" value="1"/>
</dbReference>
<feature type="transmembrane region" description="Helical" evidence="11">
    <location>
        <begin position="211"/>
        <end position="229"/>
    </location>
</feature>
<feature type="transmembrane region" description="Helical" evidence="11">
    <location>
        <begin position="178"/>
        <end position="199"/>
    </location>
</feature>
<evidence type="ECO:0000256" key="9">
    <source>
        <dbReference type="ARBA" id="ARBA00023136"/>
    </source>
</evidence>
<evidence type="ECO:0000256" key="5">
    <source>
        <dbReference type="ARBA" id="ARBA00022982"/>
    </source>
</evidence>
<evidence type="ECO:0000256" key="2">
    <source>
        <dbReference type="ARBA" id="ARBA00006278"/>
    </source>
</evidence>
<keyword evidence="3" id="KW-0813">Transport</keyword>
<keyword evidence="4 11" id="KW-0812">Transmembrane</keyword>
<organism evidence="13 14">
    <name type="scientific">Penicillium cataractarum</name>
    <dbReference type="NCBI Taxonomy" id="2100454"/>
    <lineage>
        <taxon>Eukaryota</taxon>
        <taxon>Fungi</taxon>
        <taxon>Dikarya</taxon>
        <taxon>Ascomycota</taxon>
        <taxon>Pezizomycotina</taxon>
        <taxon>Eurotiomycetes</taxon>
        <taxon>Eurotiomycetidae</taxon>
        <taxon>Eurotiales</taxon>
        <taxon>Aspergillaceae</taxon>
        <taxon>Penicillium</taxon>
    </lineage>
</organism>
<dbReference type="GO" id="GO:0015677">
    <property type="term" value="P:copper ion import"/>
    <property type="evidence" value="ECO:0007669"/>
    <property type="project" value="TreeGrafter"/>
</dbReference>
<dbReference type="InterPro" id="IPR013130">
    <property type="entry name" value="Fe3_Rdtase_TM_dom"/>
</dbReference>
<evidence type="ECO:0000256" key="8">
    <source>
        <dbReference type="ARBA" id="ARBA00023065"/>
    </source>
</evidence>
<evidence type="ECO:0000256" key="1">
    <source>
        <dbReference type="ARBA" id="ARBA00004141"/>
    </source>
</evidence>
<dbReference type="SFLD" id="SFLDS00052">
    <property type="entry name" value="Ferric_Reductase_Domain"/>
    <property type="match status" value="1"/>
</dbReference>
<feature type="transmembrane region" description="Helical" evidence="11">
    <location>
        <begin position="241"/>
        <end position="258"/>
    </location>
</feature>
<dbReference type="Pfam" id="PF08022">
    <property type="entry name" value="FAD_binding_8"/>
    <property type="match status" value="1"/>
</dbReference>
<dbReference type="InterPro" id="IPR017927">
    <property type="entry name" value="FAD-bd_FR_type"/>
</dbReference>
<reference evidence="13" key="2">
    <citation type="journal article" date="2023" name="IMA Fungus">
        <title>Comparative genomic study of the Penicillium genus elucidates a diverse pangenome and 15 lateral gene transfer events.</title>
        <authorList>
            <person name="Petersen C."/>
            <person name="Sorensen T."/>
            <person name="Nielsen M.R."/>
            <person name="Sondergaard T.E."/>
            <person name="Sorensen J.L."/>
            <person name="Fitzpatrick D.A."/>
            <person name="Frisvad J.C."/>
            <person name="Nielsen K.L."/>
        </authorList>
    </citation>
    <scope>NUCLEOTIDE SEQUENCE</scope>
    <source>
        <strain evidence="13">IBT 29864</strain>
    </source>
</reference>
<dbReference type="Pfam" id="PF08030">
    <property type="entry name" value="NAD_binding_6"/>
    <property type="match status" value="1"/>
</dbReference>
<dbReference type="GO" id="GO:0006826">
    <property type="term" value="P:iron ion transport"/>
    <property type="evidence" value="ECO:0007669"/>
    <property type="project" value="TreeGrafter"/>
</dbReference>
<protein>
    <recommendedName>
        <fullName evidence="12">FAD-binding FR-type domain-containing protein</fullName>
    </recommendedName>
</protein>
<feature type="transmembrane region" description="Helical" evidence="11">
    <location>
        <begin position="22"/>
        <end position="43"/>
    </location>
</feature>
<dbReference type="SFLD" id="SFLDG01168">
    <property type="entry name" value="Ferric_reductase_subgroup_(FRE"/>
    <property type="match status" value="1"/>
</dbReference>
<dbReference type="Pfam" id="PF01794">
    <property type="entry name" value="Ferric_reduct"/>
    <property type="match status" value="1"/>
</dbReference>
<evidence type="ECO:0000256" key="11">
    <source>
        <dbReference type="SAM" id="Phobius"/>
    </source>
</evidence>
<dbReference type="InterPro" id="IPR013121">
    <property type="entry name" value="Fe_red_NAD-bd_6"/>
</dbReference>
<keyword evidence="14" id="KW-1185">Reference proteome</keyword>
<evidence type="ECO:0000313" key="14">
    <source>
        <dbReference type="Proteomes" id="UP001147782"/>
    </source>
</evidence>